<dbReference type="Proteomes" id="UP001161247">
    <property type="component" value="Chromosome 5"/>
</dbReference>
<organism evidence="2 3">
    <name type="scientific">Oldenlandia corymbosa var. corymbosa</name>
    <dbReference type="NCBI Taxonomy" id="529605"/>
    <lineage>
        <taxon>Eukaryota</taxon>
        <taxon>Viridiplantae</taxon>
        <taxon>Streptophyta</taxon>
        <taxon>Embryophyta</taxon>
        <taxon>Tracheophyta</taxon>
        <taxon>Spermatophyta</taxon>
        <taxon>Magnoliopsida</taxon>
        <taxon>eudicotyledons</taxon>
        <taxon>Gunneridae</taxon>
        <taxon>Pentapetalae</taxon>
        <taxon>asterids</taxon>
        <taxon>lamiids</taxon>
        <taxon>Gentianales</taxon>
        <taxon>Rubiaceae</taxon>
        <taxon>Rubioideae</taxon>
        <taxon>Spermacoceae</taxon>
        <taxon>Hedyotis-Oldenlandia complex</taxon>
        <taxon>Oldenlandia</taxon>
    </lineage>
</organism>
<dbReference type="GO" id="GO:0005739">
    <property type="term" value="C:mitochondrion"/>
    <property type="evidence" value="ECO:0007669"/>
    <property type="project" value="TreeGrafter"/>
</dbReference>
<accession>A0AAV1DG13</accession>
<feature type="region of interest" description="Disordered" evidence="1">
    <location>
        <begin position="1"/>
        <end position="23"/>
    </location>
</feature>
<sequence length="373" mass="41641">MRSLDCEDAQNLTSPDQKSPEKPSVENLLLDFDFDHTVGKRLMSIKGARSVVLMVVDALDSDGSFPRKVANLVSKTIDEYSRPWKEWKSVPRIVLVVTKYWAIKILVDDVVDLAGARGQASVPGTTLCILRVEGVVPGNAKLFWTPGLLHPHQILTRLIIEEQKLVYIKNELKPRTYRIYVGHLVHVGGLLRLDVEELSADSLYVTVWASPLSPLHMGKTENASAILRNTLVTRYRHLSVPEPYQCVNACQPPIGQERVEKPVKWVRKEFRVTAGLGWFAIGIRVEAVLGVRSYDGVDIVSRNALLPGRSHSYEVAGFTVPKIITRADRANKQHKKEERRQVTVSNELDQQSDSAVVAPDAPQTLTVDSVCNT</sequence>
<dbReference type="EMBL" id="OX459122">
    <property type="protein sequence ID" value="CAI9106814.1"/>
    <property type="molecule type" value="Genomic_DNA"/>
</dbReference>
<reference evidence="2" key="1">
    <citation type="submission" date="2023-03" db="EMBL/GenBank/DDBJ databases">
        <authorList>
            <person name="Julca I."/>
        </authorList>
    </citation>
    <scope>NUCLEOTIDE SEQUENCE</scope>
</reference>
<evidence type="ECO:0000313" key="2">
    <source>
        <dbReference type="EMBL" id="CAI9106814.1"/>
    </source>
</evidence>
<protein>
    <submittedName>
        <fullName evidence="2">OLC1v1006042C1</fullName>
    </submittedName>
</protein>
<proteinExistence type="predicted"/>
<gene>
    <name evidence="2" type="ORF">OLC1_LOCUS15259</name>
</gene>
<dbReference type="AlphaFoldDB" id="A0AAV1DG13"/>
<evidence type="ECO:0000313" key="3">
    <source>
        <dbReference type="Proteomes" id="UP001161247"/>
    </source>
</evidence>
<dbReference type="PANTHER" id="PTHR46434">
    <property type="entry name" value="GENETIC INTERACTOR OF PROHIBITINS 3, MITOCHONDRIAL"/>
    <property type="match status" value="1"/>
</dbReference>
<name>A0AAV1DG13_OLDCO</name>
<evidence type="ECO:0000256" key="1">
    <source>
        <dbReference type="SAM" id="MobiDB-lite"/>
    </source>
</evidence>
<dbReference type="PANTHER" id="PTHR46434:SF1">
    <property type="entry name" value="GENETIC INTERACTOR OF PROHIBITINS 3, MITOCHONDRIAL"/>
    <property type="match status" value="1"/>
</dbReference>
<feature type="compositionally biased region" description="Polar residues" evidence="1">
    <location>
        <begin position="342"/>
        <end position="354"/>
    </location>
</feature>
<keyword evidence="3" id="KW-1185">Reference proteome</keyword>
<feature type="compositionally biased region" description="Basic and acidic residues" evidence="1">
    <location>
        <begin position="329"/>
        <end position="341"/>
    </location>
</feature>
<feature type="region of interest" description="Disordered" evidence="1">
    <location>
        <begin position="329"/>
        <end position="356"/>
    </location>
</feature>
<dbReference type="InterPro" id="IPR050896">
    <property type="entry name" value="Mito_lipid_metab_GTPase"/>
</dbReference>